<name>A0ABT3WI44_9PROT</name>
<dbReference type="SUPFAM" id="SSF54909">
    <property type="entry name" value="Dimeric alpha+beta barrel"/>
    <property type="match status" value="1"/>
</dbReference>
<dbReference type="InterPro" id="IPR050744">
    <property type="entry name" value="AI-2_Isomerase_LsrG"/>
</dbReference>
<dbReference type="GO" id="GO:0004497">
    <property type="term" value="F:monooxygenase activity"/>
    <property type="evidence" value="ECO:0007669"/>
    <property type="project" value="UniProtKB-KW"/>
</dbReference>
<dbReference type="PROSITE" id="PS51725">
    <property type="entry name" value="ABM"/>
    <property type="match status" value="1"/>
</dbReference>
<dbReference type="PANTHER" id="PTHR33336">
    <property type="entry name" value="QUINOL MONOOXYGENASE YGIN-RELATED"/>
    <property type="match status" value="1"/>
</dbReference>
<sequence>MTQPFVVLAEFEAREETVEAFLEACRDDAICSRRDEPGCLEFTVQRSADNPNLVVLYEVYADRAAFQAHEAAPHFAVFSGALRELGIVTKQIRFLHKLFPSAH</sequence>
<dbReference type="Pfam" id="PF03992">
    <property type="entry name" value="ABM"/>
    <property type="match status" value="1"/>
</dbReference>
<dbReference type="PANTHER" id="PTHR33336:SF1">
    <property type="entry name" value="(4S)-4-HYDROXY-5-PHOSPHONOOXYPENTANE-2,3-DIONE ISOMERASE"/>
    <property type="match status" value="1"/>
</dbReference>
<gene>
    <name evidence="2" type="ORF">NQF86_07795</name>
</gene>
<comment type="caution">
    <text evidence="2">The sequence shown here is derived from an EMBL/GenBank/DDBJ whole genome shotgun (WGS) entry which is preliminary data.</text>
</comment>
<accession>A0ABT3WI44</accession>
<keyword evidence="3" id="KW-1185">Reference proteome</keyword>
<dbReference type="RefSeq" id="WP_266117082.1">
    <property type="nucleotide sequence ID" value="NZ_JANIDY010000004.1"/>
</dbReference>
<dbReference type="InterPro" id="IPR011008">
    <property type="entry name" value="Dimeric_a/b-barrel"/>
</dbReference>
<dbReference type="InterPro" id="IPR007138">
    <property type="entry name" value="ABM_dom"/>
</dbReference>
<evidence type="ECO:0000259" key="1">
    <source>
        <dbReference type="PROSITE" id="PS51725"/>
    </source>
</evidence>
<feature type="domain" description="ABM" evidence="1">
    <location>
        <begin position="5"/>
        <end position="94"/>
    </location>
</feature>
<dbReference type="EMBL" id="JANIDY010000004">
    <property type="protein sequence ID" value="MCX5618563.1"/>
    <property type="molecule type" value="Genomic_DNA"/>
</dbReference>
<organism evidence="2 3">
    <name type="scientific">Bombella pluederhausensis</name>
    <dbReference type="NCBI Taxonomy" id="2967336"/>
    <lineage>
        <taxon>Bacteria</taxon>
        <taxon>Pseudomonadati</taxon>
        <taxon>Pseudomonadota</taxon>
        <taxon>Alphaproteobacteria</taxon>
        <taxon>Acetobacterales</taxon>
        <taxon>Acetobacteraceae</taxon>
        <taxon>Bombella</taxon>
    </lineage>
</organism>
<dbReference type="Proteomes" id="UP001165576">
    <property type="component" value="Unassembled WGS sequence"/>
</dbReference>
<evidence type="ECO:0000313" key="3">
    <source>
        <dbReference type="Proteomes" id="UP001165576"/>
    </source>
</evidence>
<reference evidence="2" key="1">
    <citation type="submission" date="2022-07" db="EMBL/GenBank/DDBJ databases">
        <title>Bombella genomes.</title>
        <authorList>
            <person name="Harer L."/>
            <person name="Styblova S."/>
            <person name="Ehrmann M."/>
        </authorList>
    </citation>
    <scope>NUCLEOTIDE SEQUENCE</scope>
    <source>
        <strain evidence="2">TMW 2.2543</strain>
    </source>
</reference>
<evidence type="ECO:0000313" key="2">
    <source>
        <dbReference type="EMBL" id="MCX5618563.1"/>
    </source>
</evidence>
<keyword evidence="2" id="KW-0503">Monooxygenase</keyword>
<dbReference type="Gene3D" id="3.30.70.100">
    <property type="match status" value="1"/>
</dbReference>
<proteinExistence type="predicted"/>
<protein>
    <submittedName>
        <fullName evidence="2">Antibiotic biosynthesis monooxygenase</fullName>
    </submittedName>
</protein>
<keyword evidence="2" id="KW-0560">Oxidoreductase</keyword>